<evidence type="ECO:0000313" key="8">
    <source>
        <dbReference type="Proteomes" id="UP001230908"/>
    </source>
</evidence>
<keyword evidence="1" id="KW-0805">Transcription regulation</keyword>
<dbReference type="InterPro" id="IPR050109">
    <property type="entry name" value="HTH-type_TetR-like_transc_reg"/>
</dbReference>
<keyword evidence="2 4" id="KW-0238">DNA-binding</keyword>
<dbReference type="RefSeq" id="WP_308715182.1">
    <property type="nucleotide sequence ID" value="NZ_JAVHUY010000026.1"/>
</dbReference>
<evidence type="ECO:0000256" key="3">
    <source>
        <dbReference type="ARBA" id="ARBA00023163"/>
    </source>
</evidence>
<dbReference type="Proteomes" id="UP001230908">
    <property type="component" value="Unassembled WGS sequence"/>
</dbReference>
<dbReference type="SUPFAM" id="SSF48498">
    <property type="entry name" value="Tetracyclin repressor-like, C-terminal domain"/>
    <property type="match status" value="1"/>
</dbReference>
<reference evidence="7 8" key="1">
    <citation type="submission" date="2023-08" db="EMBL/GenBank/DDBJ databases">
        <title>Phytohabitans sansha sp. nov., isolated from marine sediment.</title>
        <authorList>
            <person name="Zhao Y."/>
            <person name="Yi K."/>
        </authorList>
    </citation>
    <scope>NUCLEOTIDE SEQUENCE [LARGE SCALE GENOMIC DNA]</scope>
    <source>
        <strain evidence="7 8">ZYX-F-186</strain>
    </source>
</reference>
<feature type="domain" description="HTH tetR-type" evidence="6">
    <location>
        <begin position="21"/>
        <end position="82"/>
    </location>
</feature>
<dbReference type="SUPFAM" id="SSF46689">
    <property type="entry name" value="Homeodomain-like"/>
    <property type="match status" value="1"/>
</dbReference>
<evidence type="ECO:0000313" key="7">
    <source>
        <dbReference type="EMBL" id="MDQ7907909.1"/>
    </source>
</evidence>
<dbReference type="InterPro" id="IPR009057">
    <property type="entry name" value="Homeodomain-like_sf"/>
</dbReference>
<keyword evidence="8" id="KW-1185">Reference proteome</keyword>
<feature type="DNA-binding region" description="H-T-H motif" evidence="4">
    <location>
        <begin position="45"/>
        <end position="64"/>
    </location>
</feature>
<protein>
    <submittedName>
        <fullName evidence="7">TetR/AcrR family transcriptional regulator</fullName>
    </submittedName>
</protein>
<dbReference type="PROSITE" id="PS50977">
    <property type="entry name" value="HTH_TETR_2"/>
    <property type="match status" value="1"/>
</dbReference>
<evidence type="ECO:0000256" key="4">
    <source>
        <dbReference type="PROSITE-ProRule" id="PRU00335"/>
    </source>
</evidence>
<dbReference type="InterPro" id="IPR011075">
    <property type="entry name" value="TetR_C"/>
</dbReference>
<accession>A0ABU0ZLJ8</accession>
<dbReference type="InterPro" id="IPR001647">
    <property type="entry name" value="HTH_TetR"/>
</dbReference>
<evidence type="ECO:0000256" key="1">
    <source>
        <dbReference type="ARBA" id="ARBA00023015"/>
    </source>
</evidence>
<gene>
    <name evidence="7" type="ORF">RB614_25625</name>
</gene>
<feature type="region of interest" description="Disordered" evidence="5">
    <location>
        <begin position="1"/>
        <end position="22"/>
    </location>
</feature>
<evidence type="ECO:0000256" key="5">
    <source>
        <dbReference type="SAM" id="MobiDB-lite"/>
    </source>
</evidence>
<dbReference type="EMBL" id="JAVHUY010000026">
    <property type="protein sequence ID" value="MDQ7907909.1"/>
    <property type="molecule type" value="Genomic_DNA"/>
</dbReference>
<dbReference type="Gene3D" id="1.10.10.60">
    <property type="entry name" value="Homeodomain-like"/>
    <property type="match status" value="1"/>
</dbReference>
<dbReference type="InterPro" id="IPR036271">
    <property type="entry name" value="Tet_transcr_reg_TetR-rel_C_sf"/>
</dbReference>
<keyword evidence="3" id="KW-0804">Transcription</keyword>
<name>A0ABU0ZLJ8_9ACTN</name>
<dbReference type="Pfam" id="PF16859">
    <property type="entry name" value="TetR_C_11"/>
    <property type="match status" value="1"/>
</dbReference>
<dbReference type="Gene3D" id="1.10.357.10">
    <property type="entry name" value="Tetracycline Repressor, domain 2"/>
    <property type="match status" value="1"/>
</dbReference>
<evidence type="ECO:0000259" key="6">
    <source>
        <dbReference type="PROSITE" id="PS50977"/>
    </source>
</evidence>
<dbReference type="PANTHER" id="PTHR30055:SF148">
    <property type="entry name" value="TETR-FAMILY TRANSCRIPTIONAL REGULATOR"/>
    <property type="match status" value="1"/>
</dbReference>
<sequence length="203" mass="22354">MHAMSSAVESAPRSPGRPRSTRADEAIIEAVLDLLAEGSTIESLSIEAIAAKAGVGKATIYRRWSGKQALLVDALRRLKGKPPTPKGESVRDDLVLLMRGVGRNADPRASKIMPCLVPEVHRSPEQWAVYQEIVQPRRELTREVLRRGVRTGELRADLDVELAVVMLTGPLLTQRVLQRQPYVDDEALPERVVDALLAGMTPR</sequence>
<organism evidence="7 8">
    <name type="scientific">Phytohabitans maris</name>
    <dbReference type="NCBI Taxonomy" id="3071409"/>
    <lineage>
        <taxon>Bacteria</taxon>
        <taxon>Bacillati</taxon>
        <taxon>Actinomycetota</taxon>
        <taxon>Actinomycetes</taxon>
        <taxon>Micromonosporales</taxon>
        <taxon>Micromonosporaceae</taxon>
    </lineage>
</organism>
<evidence type="ECO:0000256" key="2">
    <source>
        <dbReference type="ARBA" id="ARBA00023125"/>
    </source>
</evidence>
<comment type="caution">
    <text evidence="7">The sequence shown here is derived from an EMBL/GenBank/DDBJ whole genome shotgun (WGS) entry which is preliminary data.</text>
</comment>
<dbReference type="Pfam" id="PF00440">
    <property type="entry name" value="TetR_N"/>
    <property type="match status" value="1"/>
</dbReference>
<proteinExistence type="predicted"/>
<dbReference type="PANTHER" id="PTHR30055">
    <property type="entry name" value="HTH-TYPE TRANSCRIPTIONAL REGULATOR RUTR"/>
    <property type="match status" value="1"/>
</dbReference>